<dbReference type="InterPro" id="IPR017950">
    <property type="entry name" value="Urease_AS"/>
</dbReference>
<dbReference type="SMR" id="A0AAC9T102"/>
<dbReference type="NCBIfam" id="TIGR01792">
    <property type="entry name" value="urease_alph"/>
    <property type="match status" value="1"/>
</dbReference>
<evidence type="ECO:0000256" key="7">
    <source>
        <dbReference type="NCBIfam" id="TIGR01792"/>
    </source>
</evidence>
<comment type="pathway">
    <text evidence="1 6">Nitrogen metabolism; urea degradation; CO(2) and NH(3) from urea (urease route): step 1/1.</text>
</comment>
<evidence type="ECO:0000256" key="11">
    <source>
        <dbReference type="PROSITE-ProRule" id="PRU00700"/>
    </source>
</evidence>
<dbReference type="GO" id="GO:0009039">
    <property type="term" value="F:urease activity"/>
    <property type="evidence" value="ECO:0007669"/>
    <property type="project" value="UniProtKB-UniRule"/>
</dbReference>
<evidence type="ECO:0000256" key="3">
    <source>
        <dbReference type="ARBA" id="ARBA00022723"/>
    </source>
</evidence>
<gene>
    <name evidence="6 15" type="primary">ureC</name>
    <name evidence="15" type="ORF">CEG42_02630</name>
</gene>
<evidence type="ECO:0000256" key="1">
    <source>
        <dbReference type="ARBA" id="ARBA00004897"/>
    </source>
</evidence>
<dbReference type="GO" id="GO:0005737">
    <property type="term" value="C:cytoplasm"/>
    <property type="evidence" value="ECO:0007669"/>
    <property type="project" value="UniProtKB-SubCell"/>
</dbReference>
<dbReference type="PROSITE" id="PS00145">
    <property type="entry name" value="UREASE_2"/>
    <property type="match status" value="1"/>
</dbReference>
<dbReference type="SUPFAM" id="SSF51338">
    <property type="entry name" value="Composite domain of metallo-dependent hydrolases"/>
    <property type="match status" value="1"/>
</dbReference>
<evidence type="ECO:0000256" key="8">
    <source>
        <dbReference type="PIRSR" id="PIRSR611612-50"/>
    </source>
</evidence>
<accession>A0AAC9T102</accession>
<dbReference type="PROSITE" id="PS51368">
    <property type="entry name" value="UREASE_3"/>
    <property type="match status" value="1"/>
</dbReference>
<dbReference type="EC" id="3.5.1.5" evidence="6 7"/>
<dbReference type="InterPro" id="IPR006680">
    <property type="entry name" value="Amidohydro-rel"/>
</dbReference>
<name>A0AAC9T102_UREPR</name>
<evidence type="ECO:0000256" key="4">
    <source>
        <dbReference type="ARBA" id="ARBA00022801"/>
    </source>
</evidence>
<feature type="binding site" evidence="6 9">
    <location>
        <position position="366"/>
    </location>
    <ligand>
        <name>Ni(2+)</name>
        <dbReference type="ChEBI" id="CHEBI:49786"/>
        <label>1</label>
    </ligand>
</feature>
<evidence type="ECO:0000313" key="15">
    <source>
        <dbReference type="EMBL" id="ASD30097.1"/>
    </source>
</evidence>
<proteinExistence type="inferred from homology"/>
<dbReference type="Gene3D" id="3.20.20.140">
    <property type="entry name" value="Metal-dependent hydrolases"/>
    <property type="match status" value="1"/>
</dbReference>
<feature type="binding site" evidence="6 9">
    <location>
        <position position="278"/>
    </location>
    <ligand>
        <name>Ni(2+)</name>
        <dbReference type="ChEBI" id="CHEBI:49786"/>
        <label>2</label>
    </ligand>
</feature>
<dbReference type="OMA" id="DTMDGVH"/>
<keyword evidence="6 11" id="KW-0963">Cytoplasm</keyword>
<keyword evidence="3 6" id="KW-0479">Metal-binding</keyword>
<evidence type="ECO:0000256" key="10">
    <source>
        <dbReference type="PIRSR" id="PIRSR611612-52"/>
    </source>
</evidence>
<comment type="catalytic activity">
    <reaction evidence="5 6 12">
        <text>urea + 2 H2O + H(+) = hydrogencarbonate + 2 NH4(+)</text>
        <dbReference type="Rhea" id="RHEA:20557"/>
        <dbReference type="ChEBI" id="CHEBI:15377"/>
        <dbReference type="ChEBI" id="CHEBI:15378"/>
        <dbReference type="ChEBI" id="CHEBI:16199"/>
        <dbReference type="ChEBI" id="CHEBI:17544"/>
        <dbReference type="ChEBI" id="CHEBI:28938"/>
        <dbReference type="EC" id="3.5.1.5"/>
    </reaction>
</comment>
<comment type="similarity">
    <text evidence="6 13">Belongs to the metallo-dependent hydrolases superfamily. Urease alpha subunit family.</text>
</comment>
<dbReference type="InterPro" id="IPR017951">
    <property type="entry name" value="Urease_asu_c"/>
</dbReference>
<dbReference type="GeneID" id="29672358"/>
<evidence type="ECO:0000313" key="16">
    <source>
        <dbReference type="Proteomes" id="UP000197054"/>
    </source>
</evidence>
<dbReference type="GO" id="GO:0016151">
    <property type="term" value="F:nickel cation binding"/>
    <property type="evidence" value="ECO:0007669"/>
    <property type="project" value="UniProtKB-UniRule"/>
</dbReference>
<comment type="subunit">
    <text evidence="6">Heterotrimer of UreA (gamma), UreB (beta) and UreC (alpha) subunits. Three heterotrimers associate to form the active enzyme.</text>
</comment>
<dbReference type="InterPro" id="IPR011059">
    <property type="entry name" value="Metal-dep_hydrolase_composite"/>
</dbReference>
<dbReference type="InterPro" id="IPR011612">
    <property type="entry name" value="Urease_alpha_N_dom"/>
</dbReference>
<feature type="binding site" evidence="6 9">
    <location>
        <position position="252"/>
    </location>
    <ligand>
        <name>Ni(2+)</name>
        <dbReference type="ChEBI" id="CHEBI:49786"/>
        <label>2</label>
    </ligand>
</feature>
<organism evidence="15 16">
    <name type="scientific">Ureaplasma parvum</name>
    <name type="common">Ureaplasma urealyticum biotype 1</name>
    <dbReference type="NCBI Taxonomy" id="134821"/>
    <lineage>
        <taxon>Bacteria</taxon>
        <taxon>Bacillati</taxon>
        <taxon>Mycoplasmatota</taxon>
        <taxon>Mycoplasmoidales</taxon>
        <taxon>Mycoplasmoidaceae</taxon>
        <taxon>Ureaplasma</taxon>
    </lineage>
</organism>
<evidence type="ECO:0000256" key="13">
    <source>
        <dbReference type="RuleBase" id="RU004158"/>
    </source>
</evidence>
<evidence type="ECO:0000256" key="12">
    <source>
        <dbReference type="RuleBase" id="RU000510"/>
    </source>
</evidence>
<dbReference type="PROSITE" id="PS01120">
    <property type="entry name" value="UREASE_1"/>
    <property type="match status" value="1"/>
</dbReference>
<evidence type="ECO:0000256" key="9">
    <source>
        <dbReference type="PIRSR" id="PIRSR611612-51"/>
    </source>
</evidence>
<feature type="binding site" description="via carbamate group" evidence="6 9">
    <location>
        <position position="223"/>
    </location>
    <ligand>
        <name>Ni(2+)</name>
        <dbReference type="ChEBI" id="CHEBI:49786"/>
        <label>2</label>
    </ligand>
</feature>
<dbReference type="CDD" id="cd00375">
    <property type="entry name" value="Urease_alpha"/>
    <property type="match status" value="1"/>
</dbReference>
<dbReference type="InterPro" id="IPR005848">
    <property type="entry name" value="Urease_asu"/>
</dbReference>
<reference evidence="15 16" key="1">
    <citation type="submission" date="2017-06" db="EMBL/GenBank/DDBJ databases">
        <title>Genome Sequencing and Comparative Genomics Analysis of Five Ureaplasma Urealyticums with Different Drug Resistance.</title>
        <authorList>
            <person name="Ma L."/>
            <person name="Jia T."/>
        </authorList>
    </citation>
    <scope>NUCLEOTIDE SEQUENCE [LARGE SCALE GENOMIC DNA]</scope>
    <source>
        <strain evidence="16">hebnu uu3</strain>
    </source>
</reference>
<comment type="cofactor">
    <cofactor evidence="6 9 12">
        <name>Ni cation</name>
        <dbReference type="ChEBI" id="CHEBI:25516"/>
    </cofactor>
    <text evidence="6 9 12">Binds 2 nickel ions per subunit.</text>
</comment>
<evidence type="ECO:0000256" key="5">
    <source>
        <dbReference type="ARBA" id="ARBA00047778"/>
    </source>
</evidence>
<evidence type="ECO:0000256" key="2">
    <source>
        <dbReference type="ARBA" id="ARBA00022596"/>
    </source>
</evidence>
<feature type="active site" description="Proton donor" evidence="6 10">
    <location>
        <position position="326"/>
    </location>
</feature>
<comment type="subcellular location">
    <subcellularLocation>
        <location evidence="6 11">Cytoplasm</location>
    </subcellularLocation>
</comment>
<dbReference type="PANTHER" id="PTHR43440:SF1">
    <property type="entry name" value="UREASE"/>
    <property type="match status" value="1"/>
</dbReference>
<comment type="PTM">
    <text evidence="6">Carboxylation allows a single lysine to coordinate two nickel ions.</text>
</comment>
<evidence type="ECO:0000259" key="14">
    <source>
        <dbReference type="PROSITE" id="PS51368"/>
    </source>
</evidence>
<dbReference type="EMBL" id="CP021991">
    <property type="protein sequence ID" value="ASD30097.1"/>
    <property type="molecule type" value="Genomic_DNA"/>
</dbReference>
<dbReference type="Pfam" id="PF01979">
    <property type="entry name" value="Amidohydro_1"/>
    <property type="match status" value="1"/>
</dbReference>
<feature type="binding site" evidence="6 9">
    <location>
        <position position="143"/>
    </location>
    <ligand>
        <name>Ni(2+)</name>
        <dbReference type="ChEBI" id="CHEBI:49786"/>
        <label>1</label>
    </ligand>
</feature>
<dbReference type="GO" id="GO:0043419">
    <property type="term" value="P:urea catabolic process"/>
    <property type="evidence" value="ECO:0007669"/>
    <property type="project" value="UniProtKB-UniRule"/>
</dbReference>
<dbReference type="Pfam" id="PF00449">
    <property type="entry name" value="Urease_alpha"/>
    <property type="match status" value="1"/>
</dbReference>
<feature type="modified residue" description="N6-carboxylysine" evidence="6 8">
    <location>
        <position position="223"/>
    </location>
</feature>
<feature type="binding site" evidence="6 11">
    <location>
        <position position="225"/>
    </location>
    <ligand>
        <name>substrate</name>
    </ligand>
</feature>
<dbReference type="NCBIfam" id="NF009686">
    <property type="entry name" value="PRK13207.1"/>
    <property type="match status" value="1"/>
</dbReference>
<dbReference type="PRINTS" id="PR01752">
    <property type="entry name" value="UREASE"/>
</dbReference>
<dbReference type="InterPro" id="IPR029754">
    <property type="entry name" value="Urease_Ni-bd"/>
</dbReference>
<dbReference type="Proteomes" id="UP000197054">
    <property type="component" value="Chromosome"/>
</dbReference>
<dbReference type="AlphaFoldDB" id="A0AAC9T102"/>
<dbReference type="InterPro" id="IPR050112">
    <property type="entry name" value="Urease_alpha_subunit"/>
</dbReference>
<dbReference type="Gene3D" id="2.30.40.10">
    <property type="entry name" value="Urease, subunit C, domain 1"/>
    <property type="match status" value="1"/>
</dbReference>
<feature type="binding site" evidence="6 9">
    <location>
        <position position="141"/>
    </location>
    <ligand>
        <name>Ni(2+)</name>
        <dbReference type="ChEBI" id="CHEBI:49786"/>
        <label>1</label>
    </ligand>
</feature>
<sequence>MFKISRKNYSDLYGITTGDSVRLGDTNLWVKVEKDLTTYGEESVFGGGKTLREGMGMNSTMKLDDKLGNAEVMDLVITNALIVDYTGIYKADIGIKNGKIAAIGKSGNPHLTDNVDMIVGISTEISAGEGKIYTAGGLDTHVHWLEPEIVPVALDGGITTVIAGGTGMNDGTKATTVSPGKFWVKSALQAADGLSINAGFLAKGQGMEDPIFEQIAAGACGLKIHEDWGATGNAIDLALTVADKTDVAVAIHTDTLNEAGFVEHTIAAMKGRTIHAYHTEGAGGGHAPDILETVKYAHILPASTNPTIPYTVNTIAEHLDMLMVCHHLNPKVPEDVAFADSRIRSQTIAAEDLLHDMGAISIMSSDTLAMGRIGEVATRTWQMAHKMKAQFGSLKGDSEFSDNNRVKRYISKYTINPAIAHGVDSYIGSLEVGKLADIVAWEPKFFGAKPYYVVKMGVIARCVAGDPNASIPTCEPVIMRDQFGTYGRLLTNTSVSFVSKIGLENGIKEEYKLEKELLPVKNCRSVNKKSMKWNSATPNLEVDPQTFDAAVDFNDLENWLEQSASELAKKLKKTSSGKYILDAEPLTEAPLAQRYFLF</sequence>
<comment type="PTM">
    <text evidence="8">Carbamylation allows a single lysine to coordinate two nickel ions.</text>
</comment>
<feature type="binding site" description="via carbamate group" evidence="6 9">
    <location>
        <position position="223"/>
    </location>
    <ligand>
        <name>Ni(2+)</name>
        <dbReference type="ChEBI" id="CHEBI:49786"/>
        <label>1</label>
    </ligand>
</feature>
<feature type="domain" description="Urease" evidence="14">
    <location>
        <begin position="136"/>
        <end position="598"/>
    </location>
</feature>
<evidence type="ECO:0000256" key="6">
    <source>
        <dbReference type="HAMAP-Rule" id="MF_01953"/>
    </source>
</evidence>
<dbReference type="HAMAP" id="MF_01953">
    <property type="entry name" value="Urease_alpha"/>
    <property type="match status" value="1"/>
</dbReference>
<dbReference type="SUPFAM" id="SSF51556">
    <property type="entry name" value="Metallo-dependent hydrolases"/>
    <property type="match status" value="1"/>
</dbReference>
<dbReference type="PANTHER" id="PTHR43440">
    <property type="entry name" value="UREASE"/>
    <property type="match status" value="1"/>
</dbReference>
<keyword evidence="2 6" id="KW-0533">Nickel</keyword>
<keyword evidence="4 6" id="KW-0378">Hydrolase</keyword>
<protein>
    <recommendedName>
        <fullName evidence="6 7">Urease subunit alpha</fullName>
        <ecNumber evidence="6 7">3.5.1.5</ecNumber>
    </recommendedName>
    <alternativeName>
        <fullName evidence="6">Urea amidohydrolase subunit alpha</fullName>
    </alternativeName>
</protein>
<dbReference type="RefSeq" id="WP_006688455.1">
    <property type="nucleotide sequence ID" value="NZ_CAMQQM010000016.1"/>
</dbReference>
<dbReference type="InterPro" id="IPR032466">
    <property type="entry name" value="Metal_Hydrolase"/>
</dbReference>